<dbReference type="NCBIfam" id="TIGR00157">
    <property type="entry name" value="ribosome small subunit-dependent GTPase A"/>
    <property type="match status" value="1"/>
</dbReference>
<accession>A0A1M6NJ61</accession>
<dbReference type="InterPro" id="IPR010914">
    <property type="entry name" value="RsgA_GTPase_dom"/>
</dbReference>
<name>A0A1M6NJ61_9FIRM</name>
<dbReference type="InterPro" id="IPR027417">
    <property type="entry name" value="P-loop_NTPase"/>
</dbReference>
<keyword evidence="4 10" id="KW-0699">rRNA-binding</keyword>
<dbReference type="Pfam" id="PF16745">
    <property type="entry name" value="RsgA_N"/>
    <property type="match status" value="1"/>
</dbReference>
<dbReference type="PROSITE" id="PS51721">
    <property type="entry name" value="G_CP"/>
    <property type="match status" value="1"/>
</dbReference>
<dbReference type="SUPFAM" id="SSF50249">
    <property type="entry name" value="Nucleic acid-binding proteins"/>
    <property type="match status" value="1"/>
</dbReference>
<dbReference type="Gene3D" id="2.40.50.140">
    <property type="entry name" value="Nucleic acid-binding proteins"/>
    <property type="match status" value="1"/>
</dbReference>
<evidence type="ECO:0000259" key="11">
    <source>
        <dbReference type="PROSITE" id="PS50936"/>
    </source>
</evidence>
<evidence type="ECO:0000313" key="13">
    <source>
        <dbReference type="EMBL" id="SHJ95788.1"/>
    </source>
</evidence>
<keyword evidence="3 10" id="KW-0479">Metal-binding</keyword>
<evidence type="ECO:0000256" key="4">
    <source>
        <dbReference type="ARBA" id="ARBA00022730"/>
    </source>
</evidence>
<proteinExistence type="inferred from homology"/>
<dbReference type="GO" id="GO:0042274">
    <property type="term" value="P:ribosomal small subunit biogenesis"/>
    <property type="evidence" value="ECO:0007669"/>
    <property type="project" value="UniProtKB-UniRule"/>
</dbReference>
<protein>
    <recommendedName>
        <fullName evidence="10">Small ribosomal subunit biogenesis GTPase RsgA</fullName>
        <ecNumber evidence="10">3.6.1.-</ecNumber>
    </recommendedName>
</protein>
<sequence length="302" mass="34111">MQLNQGESSLVFEGVLFKAYGGFYYVKKGEEIWECSLRGKFRLGKGTPALVGDRVRVTPVRGNTGRIDEVLPRKTELFRPPVANIDQAVIVFAAKNPEPNLALLDRFLVLAESADVAPVVCLNKADLLTGHREHEWLKLYRRIGYPIVITSTKQDQGLEELRELLMGKTSVFAGPSGVGKSSLLNAVQPGLELKTGEISNKLKRGKHTTRHVELLPLLRGGFVVDSPGFSSLDLPQMERVELGYHFPEFEVFREECKFNGCLHHHEPQCAVKLAVEQGLIQQDRYQHYLTFLQEVIEQERRY</sequence>
<evidence type="ECO:0000313" key="14">
    <source>
        <dbReference type="Proteomes" id="UP000183997"/>
    </source>
</evidence>
<keyword evidence="6 10" id="KW-0378">Hydrolase</keyword>
<dbReference type="STRING" id="1121421.SAMN02745123_00163"/>
<dbReference type="CDD" id="cd01854">
    <property type="entry name" value="YjeQ_EngC"/>
    <property type="match status" value="1"/>
</dbReference>
<dbReference type="GO" id="GO:0005737">
    <property type="term" value="C:cytoplasm"/>
    <property type="evidence" value="ECO:0007669"/>
    <property type="project" value="UniProtKB-SubCell"/>
</dbReference>
<comment type="similarity">
    <text evidence="10">Belongs to the TRAFAC class YlqF/YawG GTPase family. RsgA subfamily.</text>
</comment>
<feature type="binding site" evidence="10">
    <location>
        <position position="263"/>
    </location>
    <ligand>
        <name>Zn(2+)</name>
        <dbReference type="ChEBI" id="CHEBI:29105"/>
    </ligand>
</feature>
<evidence type="ECO:0000256" key="3">
    <source>
        <dbReference type="ARBA" id="ARBA00022723"/>
    </source>
</evidence>
<feature type="binding site" evidence="10">
    <location>
        <position position="261"/>
    </location>
    <ligand>
        <name>Zn(2+)</name>
        <dbReference type="ChEBI" id="CHEBI:29105"/>
    </ligand>
</feature>
<keyword evidence="1 10" id="KW-0963">Cytoplasm</keyword>
<comment type="subcellular location">
    <subcellularLocation>
        <location evidence="10">Cytoplasm</location>
    </subcellularLocation>
</comment>
<evidence type="ECO:0000256" key="8">
    <source>
        <dbReference type="ARBA" id="ARBA00022884"/>
    </source>
</evidence>
<dbReference type="HAMAP" id="MF_01820">
    <property type="entry name" value="GTPase_RsgA"/>
    <property type="match status" value="1"/>
</dbReference>
<evidence type="ECO:0000256" key="5">
    <source>
        <dbReference type="ARBA" id="ARBA00022741"/>
    </source>
</evidence>
<dbReference type="GO" id="GO:0019843">
    <property type="term" value="F:rRNA binding"/>
    <property type="evidence" value="ECO:0007669"/>
    <property type="project" value="UniProtKB-KW"/>
</dbReference>
<dbReference type="GO" id="GO:0003924">
    <property type="term" value="F:GTPase activity"/>
    <property type="evidence" value="ECO:0007669"/>
    <property type="project" value="UniProtKB-UniRule"/>
</dbReference>
<feature type="binding site" evidence="10">
    <location>
        <position position="269"/>
    </location>
    <ligand>
        <name>Zn(2+)</name>
        <dbReference type="ChEBI" id="CHEBI:29105"/>
    </ligand>
</feature>
<feature type="domain" description="EngC GTPase" evidence="11">
    <location>
        <begin position="83"/>
        <end position="230"/>
    </location>
</feature>
<evidence type="ECO:0000256" key="10">
    <source>
        <dbReference type="HAMAP-Rule" id="MF_01820"/>
    </source>
</evidence>
<reference evidence="14" key="1">
    <citation type="submission" date="2016-11" db="EMBL/GenBank/DDBJ databases">
        <authorList>
            <person name="Varghese N."/>
            <person name="Submissions S."/>
        </authorList>
    </citation>
    <scope>NUCLEOTIDE SEQUENCE [LARGE SCALE GENOMIC DNA]</scope>
    <source>
        <strain evidence="14">DSM 10349</strain>
    </source>
</reference>
<dbReference type="InterPro" id="IPR004881">
    <property type="entry name" value="Ribosome_biogen_GTPase_RsgA"/>
</dbReference>
<comment type="subunit">
    <text evidence="10">Monomer. Associates with 30S ribosomal subunit, binds 16S rRNA.</text>
</comment>
<dbReference type="Proteomes" id="UP000183997">
    <property type="component" value="Unassembled WGS sequence"/>
</dbReference>
<keyword evidence="7 10" id="KW-0862">Zinc</keyword>
<dbReference type="PANTHER" id="PTHR32120:SF11">
    <property type="entry name" value="SMALL RIBOSOMAL SUBUNIT BIOGENESIS GTPASE RSGA 1, MITOCHONDRIAL-RELATED"/>
    <property type="match status" value="1"/>
</dbReference>
<comment type="cofactor">
    <cofactor evidence="10">
        <name>Zn(2+)</name>
        <dbReference type="ChEBI" id="CHEBI:29105"/>
    </cofactor>
    <text evidence="10">Binds 1 zinc ion per subunit.</text>
</comment>
<dbReference type="InterPro" id="IPR012340">
    <property type="entry name" value="NA-bd_OB-fold"/>
</dbReference>
<dbReference type="GO" id="GO:0046872">
    <property type="term" value="F:metal ion binding"/>
    <property type="evidence" value="ECO:0007669"/>
    <property type="project" value="UniProtKB-KW"/>
</dbReference>
<evidence type="ECO:0000256" key="7">
    <source>
        <dbReference type="ARBA" id="ARBA00022833"/>
    </source>
</evidence>
<evidence type="ECO:0000256" key="1">
    <source>
        <dbReference type="ARBA" id="ARBA00022490"/>
    </source>
</evidence>
<dbReference type="GO" id="GO:0005525">
    <property type="term" value="F:GTP binding"/>
    <property type="evidence" value="ECO:0007669"/>
    <property type="project" value="UniProtKB-UniRule"/>
</dbReference>
<dbReference type="PANTHER" id="PTHR32120">
    <property type="entry name" value="SMALL RIBOSOMAL SUBUNIT BIOGENESIS GTPASE RSGA"/>
    <property type="match status" value="1"/>
</dbReference>
<keyword evidence="14" id="KW-1185">Reference proteome</keyword>
<evidence type="ECO:0000256" key="9">
    <source>
        <dbReference type="ARBA" id="ARBA00023134"/>
    </source>
</evidence>
<organism evidence="13 14">
    <name type="scientific">Desulforamulus aeronauticus DSM 10349</name>
    <dbReference type="NCBI Taxonomy" id="1121421"/>
    <lineage>
        <taxon>Bacteria</taxon>
        <taxon>Bacillati</taxon>
        <taxon>Bacillota</taxon>
        <taxon>Clostridia</taxon>
        <taxon>Eubacteriales</taxon>
        <taxon>Peptococcaceae</taxon>
        <taxon>Desulforamulus</taxon>
    </lineage>
</organism>
<dbReference type="Pfam" id="PF03193">
    <property type="entry name" value="RsgA_GTPase"/>
    <property type="match status" value="1"/>
</dbReference>
<comment type="function">
    <text evidence="10">One of several proteins that assist in the late maturation steps of the functional core of the 30S ribosomal subunit. Helps release RbfA from mature subunits. May play a role in the assembly of ribosomal proteins into the subunit. Circularly permuted GTPase that catalyzes slow GTP hydrolysis, GTPase activity is stimulated by the 30S ribosomal subunit.</text>
</comment>
<dbReference type="Gene3D" id="3.40.50.300">
    <property type="entry name" value="P-loop containing nucleotide triphosphate hydrolases"/>
    <property type="match status" value="1"/>
</dbReference>
<feature type="domain" description="CP-type G" evidence="12">
    <location>
        <begin position="74"/>
        <end position="232"/>
    </location>
</feature>
<dbReference type="InterPro" id="IPR031944">
    <property type="entry name" value="RsgA_N"/>
</dbReference>
<evidence type="ECO:0000259" key="12">
    <source>
        <dbReference type="PROSITE" id="PS51721"/>
    </source>
</evidence>
<dbReference type="Gene3D" id="1.10.40.50">
    <property type="entry name" value="Probable gtpase engc, domain 3"/>
    <property type="match status" value="1"/>
</dbReference>
<dbReference type="CDD" id="cd04466">
    <property type="entry name" value="S1_YloQ_GTPase"/>
    <property type="match status" value="1"/>
</dbReference>
<dbReference type="InterPro" id="IPR030378">
    <property type="entry name" value="G_CP_dom"/>
</dbReference>
<dbReference type="AlphaFoldDB" id="A0A1M6NJ61"/>
<evidence type="ECO:0000256" key="6">
    <source>
        <dbReference type="ARBA" id="ARBA00022801"/>
    </source>
</evidence>
<keyword evidence="9 10" id="KW-0342">GTP-binding</keyword>
<keyword evidence="2 10" id="KW-0690">Ribosome biogenesis</keyword>
<keyword evidence="5 10" id="KW-0547">Nucleotide-binding</keyword>
<keyword evidence="8 10" id="KW-0694">RNA-binding</keyword>
<dbReference type="PROSITE" id="PS50936">
    <property type="entry name" value="ENGC_GTPASE"/>
    <property type="match status" value="1"/>
</dbReference>
<dbReference type="EMBL" id="FRAR01000004">
    <property type="protein sequence ID" value="SHJ95788.1"/>
    <property type="molecule type" value="Genomic_DNA"/>
</dbReference>
<dbReference type="SUPFAM" id="SSF52540">
    <property type="entry name" value="P-loop containing nucleoside triphosphate hydrolases"/>
    <property type="match status" value="1"/>
</dbReference>
<feature type="binding site" evidence="10">
    <location>
        <begin position="123"/>
        <end position="126"/>
    </location>
    <ligand>
        <name>GTP</name>
        <dbReference type="ChEBI" id="CHEBI:37565"/>
    </ligand>
</feature>
<evidence type="ECO:0000256" key="2">
    <source>
        <dbReference type="ARBA" id="ARBA00022517"/>
    </source>
</evidence>
<feature type="binding site" evidence="10">
    <location>
        <begin position="174"/>
        <end position="182"/>
    </location>
    <ligand>
        <name>GTP</name>
        <dbReference type="ChEBI" id="CHEBI:37565"/>
    </ligand>
</feature>
<feature type="binding site" evidence="10">
    <location>
        <position position="256"/>
    </location>
    <ligand>
        <name>Zn(2+)</name>
        <dbReference type="ChEBI" id="CHEBI:29105"/>
    </ligand>
</feature>
<gene>
    <name evidence="10" type="primary">rsgA</name>
    <name evidence="13" type="ORF">SAMN02745123_00163</name>
</gene>
<dbReference type="EC" id="3.6.1.-" evidence="10"/>